<dbReference type="Pfam" id="PF18929">
    <property type="entry name" value="DUF5678"/>
    <property type="match status" value="1"/>
</dbReference>
<proteinExistence type="predicted"/>
<organism evidence="2">
    <name type="scientific">marine sediment metagenome</name>
    <dbReference type="NCBI Taxonomy" id="412755"/>
    <lineage>
        <taxon>unclassified sequences</taxon>
        <taxon>metagenomes</taxon>
        <taxon>ecological metagenomes</taxon>
    </lineage>
</organism>
<protein>
    <recommendedName>
        <fullName evidence="1">DUF5678 domain-containing protein</fullName>
    </recommendedName>
</protein>
<dbReference type="InterPro" id="IPR043734">
    <property type="entry name" value="DUF5678"/>
</dbReference>
<gene>
    <name evidence="2" type="ORF">LCGC14_2018300</name>
</gene>
<sequence>MGVLSEFGVDEERLTGIAKILNKSKIWFHKNYNELQNLYEGKFVAVREEKVVESDENRDTLLGKLNEKFMEKKVDETLIEYINPKGYILILFLK</sequence>
<evidence type="ECO:0000259" key="1">
    <source>
        <dbReference type="Pfam" id="PF18929"/>
    </source>
</evidence>
<dbReference type="AlphaFoldDB" id="A0A0F9EYB0"/>
<evidence type="ECO:0000313" key="2">
    <source>
        <dbReference type="EMBL" id="KKL79093.1"/>
    </source>
</evidence>
<dbReference type="EMBL" id="LAZR01023268">
    <property type="protein sequence ID" value="KKL79093.1"/>
    <property type="molecule type" value="Genomic_DNA"/>
</dbReference>
<name>A0A0F9EYB0_9ZZZZ</name>
<feature type="domain" description="DUF5678" evidence="1">
    <location>
        <begin position="34"/>
        <end position="83"/>
    </location>
</feature>
<reference evidence="2" key="1">
    <citation type="journal article" date="2015" name="Nature">
        <title>Complex archaea that bridge the gap between prokaryotes and eukaryotes.</title>
        <authorList>
            <person name="Spang A."/>
            <person name="Saw J.H."/>
            <person name="Jorgensen S.L."/>
            <person name="Zaremba-Niedzwiedzka K."/>
            <person name="Martijn J."/>
            <person name="Lind A.E."/>
            <person name="van Eijk R."/>
            <person name="Schleper C."/>
            <person name="Guy L."/>
            <person name="Ettema T.J."/>
        </authorList>
    </citation>
    <scope>NUCLEOTIDE SEQUENCE</scope>
</reference>
<comment type="caution">
    <text evidence="2">The sequence shown here is derived from an EMBL/GenBank/DDBJ whole genome shotgun (WGS) entry which is preliminary data.</text>
</comment>
<accession>A0A0F9EYB0</accession>